<name>A0A098VUL7_9MICR</name>
<evidence type="ECO:0000256" key="5">
    <source>
        <dbReference type="ARBA" id="ARBA00023136"/>
    </source>
</evidence>
<accession>A0A098VUL7</accession>
<dbReference type="HOGENOM" id="CLU_034705_1_0_1"/>
<comment type="similarity">
    <text evidence="2">Belongs to the ERGIC family.</text>
</comment>
<evidence type="ECO:0000313" key="10">
    <source>
        <dbReference type="Proteomes" id="UP000029725"/>
    </source>
</evidence>
<keyword evidence="5 6" id="KW-0472">Membrane</keyword>
<dbReference type="Pfam" id="PF07970">
    <property type="entry name" value="COPIIcoated_ERV"/>
    <property type="match status" value="1"/>
</dbReference>
<dbReference type="OrthoDB" id="270930at2759"/>
<keyword evidence="10" id="KW-1185">Reference proteome</keyword>
<comment type="subcellular location">
    <subcellularLocation>
        <location evidence="1">Membrane</location>
        <topology evidence="1">Multi-pass membrane protein</topology>
    </subcellularLocation>
</comment>
<evidence type="ECO:0000259" key="7">
    <source>
        <dbReference type="Pfam" id="PF07970"/>
    </source>
</evidence>
<dbReference type="GO" id="GO:0005783">
    <property type="term" value="C:endoplasmic reticulum"/>
    <property type="evidence" value="ECO:0007669"/>
    <property type="project" value="TreeGrafter"/>
</dbReference>
<feature type="transmembrane region" description="Helical" evidence="6">
    <location>
        <begin position="367"/>
        <end position="393"/>
    </location>
</feature>
<evidence type="ECO:0000256" key="3">
    <source>
        <dbReference type="ARBA" id="ARBA00022692"/>
    </source>
</evidence>
<dbReference type="GeneID" id="25258310"/>
<dbReference type="EMBL" id="JMKJ01000037">
    <property type="protein sequence ID" value="KGG52803.1"/>
    <property type="molecule type" value="Genomic_DNA"/>
</dbReference>
<reference evidence="9 10" key="1">
    <citation type="submission" date="2014-04" db="EMBL/GenBank/DDBJ databases">
        <title>A new species of microsporidia sheds light on the evolution of extreme parasitism.</title>
        <authorList>
            <person name="Haag K.L."/>
            <person name="James T.Y."/>
            <person name="Larsson R."/>
            <person name="Schaer T.M."/>
            <person name="Refardt D."/>
            <person name="Pombert J.-F."/>
            <person name="Ebert D."/>
        </authorList>
    </citation>
    <scope>NUCLEOTIDE SEQUENCE [LARGE SCALE GENOMIC DNA]</scope>
    <source>
        <strain evidence="9 10">UGP3</strain>
        <tissue evidence="9">Spores</tissue>
    </source>
</reference>
<evidence type="ECO:0000259" key="8">
    <source>
        <dbReference type="Pfam" id="PF13850"/>
    </source>
</evidence>
<dbReference type="InterPro" id="IPR012936">
    <property type="entry name" value="Erv_C"/>
</dbReference>
<dbReference type="PANTHER" id="PTHR10984">
    <property type="entry name" value="ENDOPLASMIC RETICULUM-GOLGI INTERMEDIATE COMPARTMENT PROTEIN"/>
    <property type="match status" value="1"/>
</dbReference>
<dbReference type="InterPro" id="IPR045888">
    <property type="entry name" value="Erv"/>
</dbReference>
<evidence type="ECO:0000256" key="1">
    <source>
        <dbReference type="ARBA" id="ARBA00004141"/>
    </source>
</evidence>
<dbReference type="GO" id="GO:0030134">
    <property type="term" value="C:COPII-coated ER to Golgi transport vesicle"/>
    <property type="evidence" value="ECO:0007669"/>
    <property type="project" value="TreeGrafter"/>
</dbReference>
<dbReference type="Pfam" id="PF13850">
    <property type="entry name" value="ERGIC_N"/>
    <property type="match status" value="1"/>
</dbReference>
<organism evidence="9 10">
    <name type="scientific">Mitosporidium daphniae</name>
    <dbReference type="NCBI Taxonomy" id="1485682"/>
    <lineage>
        <taxon>Eukaryota</taxon>
        <taxon>Fungi</taxon>
        <taxon>Fungi incertae sedis</taxon>
        <taxon>Microsporidia</taxon>
        <taxon>Mitosporidium</taxon>
    </lineage>
</organism>
<gene>
    <name evidence="9" type="ORF">DI09_133p40</name>
</gene>
<keyword evidence="3 6" id="KW-0812">Transmembrane</keyword>
<feature type="domain" description="Endoplasmic reticulum vesicle transporter C-terminal" evidence="7">
    <location>
        <begin position="149"/>
        <end position="389"/>
    </location>
</feature>
<evidence type="ECO:0000313" key="9">
    <source>
        <dbReference type="EMBL" id="KGG52803.1"/>
    </source>
</evidence>
<feature type="domain" description="Endoplasmic reticulum vesicle transporter N-terminal" evidence="8">
    <location>
        <begin position="5"/>
        <end position="103"/>
    </location>
</feature>
<comment type="caution">
    <text evidence="9">The sequence shown here is derived from an EMBL/GenBank/DDBJ whole genome shotgun (WGS) entry which is preliminary data.</text>
</comment>
<dbReference type="Proteomes" id="UP000029725">
    <property type="component" value="Unassembled WGS sequence"/>
</dbReference>
<dbReference type="AlphaFoldDB" id="A0A098VUL7"/>
<dbReference type="InterPro" id="IPR039542">
    <property type="entry name" value="Erv_N"/>
</dbReference>
<keyword evidence="4 6" id="KW-1133">Transmembrane helix</keyword>
<dbReference type="VEuPathDB" id="MicrosporidiaDB:DI09_133p40"/>
<dbReference type="PANTHER" id="PTHR10984:SF25">
    <property type="entry name" value="ENDOPLASMIC RETICULUM-GOLGI INTERMEDIATE COMPARTMENT PROTEIN 3"/>
    <property type="match status" value="1"/>
</dbReference>
<evidence type="ECO:0000256" key="2">
    <source>
        <dbReference type="ARBA" id="ARBA00005648"/>
    </source>
</evidence>
<protein>
    <submittedName>
        <fullName evidence="9">Uncharacterized protein</fullName>
    </submittedName>
</protein>
<dbReference type="GO" id="GO:0016020">
    <property type="term" value="C:membrane"/>
    <property type="evidence" value="ECO:0007669"/>
    <property type="project" value="UniProtKB-SubCell"/>
</dbReference>
<proteinExistence type="inferred from homology"/>
<evidence type="ECO:0000256" key="6">
    <source>
        <dbReference type="SAM" id="Phobius"/>
    </source>
</evidence>
<dbReference type="RefSeq" id="XP_013239239.1">
    <property type="nucleotide sequence ID" value="XM_013383785.1"/>
</dbReference>
<sequence length="409" mass="45186">MGLIDFDLFAKPNDDFKQRTALGGIGLFIKLILSSVSIVSMILCFLLLVACFINFRKVTWESEIMVDTKHKEQMILHFDITFPALPCMTIGLDVIDVAGEHQMNILKSVEKVRIGSNGIPLADQLLGENSINIDSFKETSFPENGCGSCYAGTELSPESPFGINCCNTCDEVIGAYKRLGIPLPPLTTFEQCLPSKSISKLLATRKGEGCRLHGYARVNRIPGNIHIAPGVSFQIESAHLHDLRPFDDYRFNLSHRIDKLYFDSVEGYSMDMGDTVSSDDEIKKNLISNPLEGTLKIASSYDMAFLYTAKVVSTEIKSLSGASITTHQYSATAHSTNKPPGGLPGVFFDIDISPLIILYSEQNAYSWLSFMAQLFAIIGGIYTIASLLDAFLYQAERRLAMKRQLGKTT</sequence>
<evidence type="ECO:0000256" key="4">
    <source>
        <dbReference type="ARBA" id="ARBA00022989"/>
    </source>
</evidence>
<feature type="transmembrane region" description="Helical" evidence="6">
    <location>
        <begin position="27"/>
        <end position="55"/>
    </location>
</feature>